<evidence type="ECO:0000313" key="2">
    <source>
        <dbReference type="Proteomes" id="UP001569175"/>
    </source>
</evidence>
<gene>
    <name evidence="1" type="ORF">ACED57_11120</name>
</gene>
<dbReference type="EMBL" id="JBGOOL010000026">
    <property type="protein sequence ID" value="MEZ8053700.1"/>
    <property type="molecule type" value="Genomic_DNA"/>
</dbReference>
<sequence length="60" mass="6575">MLYLDEDSVMGLYWFRQTKALLPVLVSDAALVSDAVSVIDLMLVTDAMPVNDGRLVSNAM</sequence>
<keyword evidence="2" id="KW-1185">Reference proteome</keyword>
<accession>A0ABV4KMP2</accession>
<protein>
    <submittedName>
        <fullName evidence="1">Uncharacterized protein</fullName>
    </submittedName>
</protein>
<reference evidence="1 2" key="1">
    <citation type="submission" date="2024-06" db="EMBL/GenBank/DDBJ databases">
        <authorList>
            <person name="Steensen K."/>
            <person name="Seneca J."/>
            <person name="Bartlau N."/>
            <person name="Yu A.X."/>
            <person name="Polz M.F."/>
        </authorList>
    </citation>
    <scope>NUCLEOTIDE SEQUENCE [LARGE SCALE GENOMIC DNA]</scope>
    <source>
        <strain evidence="1 2">1F9</strain>
    </source>
</reference>
<dbReference type="Proteomes" id="UP001569175">
    <property type="component" value="Unassembled WGS sequence"/>
</dbReference>
<evidence type="ECO:0000313" key="1">
    <source>
        <dbReference type="EMBL" id="MEZ8053700.1"/>
    </source>
</evidence>
<name>A0ABV4KMP2_9VIBR</name>
<dbReference type="RefSeq" id="WP_069591697.1">
    <property type="nucleotide sequence ID" value="NZ_JBFRME010000046.1"/>
</dbReference>
<comment type="caution">
    <text evidence="1">The sequence shown here is derived from an EMBL/GenBank/DDBJ whole genome shotgun (WGS) entry which is preliminary data.</text>
</comment>
<organism evidence="1 2">
    <name type="scientific">Vibrio atlanticus</name>
    <dbReference type="NCBI Taxonomy" id="693153"/>
    <lineage>
        <taxon>Bacteria</taxon>
        <taxon>Pseudomonadati</taxon>
        <taxon>Pseudomonadota</taxon>
        <taxon>Gammaproteobacteria</taxon>
        <taxon>Vibrionales</taxon>
        <taxon>Vibrionaceae</taxon>
        <taxon>Vibrio</taxon>
    </lineage>
</organism>
<proteinExistence type="predicted"/>